<gene>
    <name evidence="1" type="ORF">AVDCRST_MAG43-736</name>
</gene>
<dbReference type="AlphaFoldDB" id="A0A6J4UEK1"/>
<dbReference type="EMBL" id="CADCWI010000041">
    <property type="protein sequence ID" value="CAA9548403.1"/>
    <property type="molecule type" value="Genomic_DNA"/>
</dbReference>
<proteinExistence type="predicted"/>
<accession>A0A6J4UEK1</accession>
<evidence type="ECO:0008006" key="2">
    <source>
        <dbReference type="Google" id="ProtNLM"/>
    </source>
</evidence>
<dbReference type="InterPro" id="IPR011033">
    <property type="entry name" value="PRC_barrel-like_sf"/>
</dbReference>
<dbReference type="SUPFAM" id="SSF50346">
    <property type="entry name" value="PRC-barrel domain"/>
    <property type="match status" value="1"/>
</dbReference>
<organism evidence="1">
    <name type="scientific">uncultured Thermomicrobiales bacterium</name>
    <dbReference type="NCBI Taxonomy" id="1645740"/>
    <lineage>
        <taxon>Bacteria</taxon>
        <taxon>Pseudomonadati</taxon>
        <taxon>Thermomicrobiota</taxon>
        <taxon>Thermomicrobia</taxon>
        <taxon>Thermomicrobiales</taxon>
        <taxon>environmental samples</taxon>
    </lineage>
</organism>
<sequence length="373" mass="40256">MVSIDTSGIDQVVSSEPTAEDPTLMHTVIALFDDIIDAEHALSSLRKSDQPPEQISVILRERVLTDESSIRQQTVLARVVASSALEAVGGWLEGLASLILPDRASYLVAGPIGAVLATIRESRSSRLTAEAEASQGSSRQLALALAAFGFSREEAGYLEQRVVAGSPLIAITSADAETLRSAHGAFSTHTAVHLGLARTESSINRTAARLLRTGPQIGGTVVIADAISPLHRLSESISIALRGIDFRGREVVSTRGEPLGKVSDVLFERRIREDSDSHHAPTSAPDIVRYVVLSFGGVLRLARQRVAIPAERIAEVTSTRIVLSVTKHVIQSAPRFDDLSPMSRQDEVRLCTHFEVPQYWLQNQRSGTASSQH</sequence>
<protein>
    <recommendedName>
        <fullName evidence="2">PRC-barrel domain-containing protein</fullName>
    </recommendedName>
</protein>
<evidence type="ECO:0000313" key="1">
    <source>
        <dbReference type="EMBL" id="CAA9548403.1"/>
    </source>
</evidence>
<dbReference type="Gene3D" id="2.30.30.240">
    <property type="entry name" value="PRC-barrel domain"/>
    <property type="match status" value="1"/>
</dbReference>
<name>A0A6J4UEK1_9BACT</name>
<reference evidence="1" key="1">
    <citation type="submission" date="2020-02" db="EMBL/GenBank/DDBJ databases">
        <authorList>
            <person name="Meier V. D."/>
        </authorList>
    </citation>
    <scope>NUCLEOTIDE SEQUENCE</scope>
    <source>
        <strain evidence="1">AVDCRST_MAG43</strain>
    </source>
</reference>